<evidence type="ECO:0000313" key="1">
    <source>
        <dbReference type="EMBL" id="MBA2176567.1"/>
    </source>
</evidence>
<protein>
    <submittedName>
        <fullName evidence="1">Aspartyl-phosphate phosphatase Spo0E family protein</fullName>
    </submittedName>
</protein>
<sequence>MHREAFLVKEIETCRDEMTRVAFTNSLTSPEVLQVSEKLDQLMNEYDGIAQKEYSHI</sequence>
<keyword evidence="2" id="KW-1185">Reference proteome</keyword>
<evidence type="ECO:0000313" key="2">
    <source>
        <dbReference type="Proteomes" id="UP000571017"/>
    </source>
</evidence>
<dbReference type="GO" id="GO:0046983">
    <property type="term" value="F:protein dimerization activity"/>
    <property type="evidence" value="ECO:0007669"/>
    <property type="project" value="InterPro"/>
</dbReference>
<dbReference type="InterPro" id="IPR018540">
    <property type="entry name" value="Spo0E-like"/>
</dbReference>
<proteinExistence type="predicted"/>
<organism evidence="1 2">
    <name type="scientific">Halobacillus locisalis</name>
    <dbReference type="NCBI Taxonomy" id="220753"/>
    <lineage>
        <taxon>Bacteria</taxon>
        <taxon>Bacillati</taxon>
        <taxon>Bacillota</taxon>
        <taxon>Bacilli</taxon>
        <taxon>Bacillales</taxon>
        <taxon>Bacillaceae</taxon>
        <taxon>Halobacillus</taxon>
    </lineage>
</organism>
<accession>A0A838CWZ3</accession>
<dbReference type="InterPro" id="IPR036638">
    <property type="entry name" value="HLH_DNA-bd_sf"/>
</dbReference>
<dbReference type="GO" id="GO:0043937">
    <property type="term" value="P:regulation of sporulation"/>
    <property type="evidence" value="ECO:0007669"/>
    <property type="project" value="InterPro"/>
</dbReference>
<dbReference type="SUPFAM" id="SSF140500">
    <property type="entry name" value="BAS1536-like"/>
    <property type="match status" value="1"/>
</dbReference>
<dbReference type="AlphaFoldDB" id="A0A838CWZ3"/>
<dbReference type="Proteomes" id="UP000571017">
    <property type="component" value="Unassembled WGS sequence"/>
</dbReference>
<dbReference type="EMBL" id="JACEFG010000004">
    <property type="protein sequence ID" value="MBA2176567.1"/>
    <property type="molecule type" value="Genomic_DNA"/>
</dbReference>
<dbReference type="Pfam" id="PF09388">
    <property type="entry name" value="SpoOE-like"/>
    <property type="match status" value="1"/>
</dbReference>
<dbReference type="Gene3D" id="4.10.280.10">
    <property type="entry name" value="Helix-loop-helix DNA-binding domain"/>
    <property type="match status" value="1"/>
</dbReference>
<gene>
    <name evidence="1" type="ORF">H0266_16895</name>
</gene>
<name>A0A838CWZ3_9BACI</name>
<dbReference type="InterPro" id="IPR037208">
    <property type="entry name" value="Spo0E-like_sf"/>
</dbReference>
<comment type="caution">
    <text evidence="1">The sequence shown here is derived from an EMBL/GenBank/DDBJ whole genome shotgun (WGS) entry which is preliminary data.</text>
</comment>
<reference evidence="1 2" key="1">
    <citation type="journal article" date="2004" name="Extremophiles">
        <title>Halobacillus locisalis sp. nov., a halophilic bacterium isolated from a marine solar saltern of the Yellow Sea in Korea.</title>
        <authorList>
            <person name="Yoon J.H."/>
            <person name="Kang K.H."/>
            <person name="Oh T.K."/>
            <person name="Park Y.H."/>
        </authorList>
    </citation>
    <scope>NUCLEOTIDE SEQUENCE [LARGE SCALE GENOMIC DNA]</scope>
    <source>
        <strain evidence="1 2">KCTC 3788</strain>
    </source>
</reference>
<dbReference type="RefSeq" id="WP_181473629.1">
    <property type="nucleotide sequence ID" value="NZ_JACEFG010000004.1"/>
</dbReference>